<evidence type="ECO:0000256" key="6">
    <source>
        <dbReference type="ARBA" id="ARBA00022806"/>
    </source>
</evidence>
<evidence type="ECO:0000256" key="14">
    <source>
        <dbReference type="SAM" id="MobiDB-lite"/>
    </source>
</evidence>
<evidence type="ECO:0000256" key="11">
    <source>
        <dbReference type="ARBA" id="ARBA00034617"/>
    </source>
</evidence>
<dbReference type="PROSITE" id="PS51194">
    <property type="entry name" value="HELICASE_CTER"/>
    <property type="match status" value="1"/>
</dbReference>
<dbReference type="SUPFAM" id="SSF52540">
    <property type="entry name" value="P-loop containing nucleoside triphosphate hydrolases"/>
    <property type="match status" value="1"/>
</dbReference>
<evidence type="ECO:0000256" key="10">
    <source>
        <dbReference type="ARBA" id="ARBA00023242"/>
    </source>
</evidence>
<dbReference type="PANTHER" id="PTHR13710">
    <property type="entry name" value="DNA HELICASE RECQ FAMILY MEMBER"/>
    <property type="match status" value="1"/>
</dbReference>
<comment type="subcellular location">
    <subcellularLocation>
        <location evidence="1 13">Nucleus</location>
    </subcellularLocation>
</comment>
<dbReference type="Pfam" id="PF00271">
    <property type="entry name" value="Helicase_C"/>
    <property type="match status" value="1"/>
</dbReference>
<keyword evidence="4 13" id="KW-0547">Nucleotide-binding</keyword>
<dbReference type="InterPro" id="IPR027417">
    <property type="entry name" value="P-loop_NTPase"/>
</dbReference>
<sequence length="689" mass="76034">MKGVLPIKGASAASGREKKAPKELENVLNQYFGYSGFRGKQLEAIEAVLSGRDCFCLMPTGGGKSMCYQIPALVRTGIVLVISPLIALMENQVASLKNKGIPAEFLSSTQTSHTKQTIHEDLDSGKPSLKLLYVTPELVATPGFMAKLKKLYHRGLLSLVAIDEAHCISTWGHDFRPSYRKLSSLRKQFADIPLLALTATAVPKVQKDVISSLCLQNPLILRASFNRPNIFYEAYHAGLNSKVRSSVLDDWLSSRTQVVVATVAFGMGIDRQDVHIVCHFNLPKSMESFYQESGRAGRDQQPSRSVLYYGLDDRRRMEFILRNTKTKKSQSSSSSNELSEKALADFSQIVEYCESSSCRRKKIIESFGEKVQPTLCQRSCDACKHPNLVSSHLEELRRVPNCRFNKVSPVFQSSLVNPAHLDTEFWNREDEASISAEDISDSDDGNEVVSNIAISKIPSNAALDAKFKALERAENAYYQGKGQTNQQGGGLVDKKSISQALRDACWKRLLDALGQAKLRLGNLPCDEAASATHLETECFKKYEKVGKTFYNSQIAATVRWLSSATSNQMHDRFHTLIDQATDHSVSSSPDIVPESSPAPTEVVCARPGETIVHELEKTKHSDESAKTIAASAGNVELPTIPSFRECLSQKGKDCKKSSSDSNAGSQPFGFRRKSTGLVEKQETSKKMKS</sequence>
<dbReference type="GO" id="GO:0000724">
    <property type="term" value="P:double-strand break repair via homologous recombination"/>
    <property type="evidence" value="ECO:0007669"/>
    <property type="project" value="TreeGrafter"/>
</dbReference>
<comment type="similarity">
    <text evidence="2 13">Belongs to the helicase family. RecQ subfamily.</text>
</comment>
<dbReference type="Pfam" id="PF16124">
    <property type="entry name" value="RecQ_Zn_bind"/>
    <property type="match status" value="1"/>
</dbReference>
<dbReference type="InterPro" id="IPR001650">
    <property type="entry name" value="Helicase_C-like"/>
</dbReference>
<evidence type="ECO:0000259" key="15">
    <source>
        <dbReference type="PROSITE" id="PS51192"/>
    </source>
</evidence>
<dbReference type="PROSITE" id="PS51192">
    <property type="entry name" value="HELICASE_ATP_BIND_1"/>
    <property type="match status" value="1"/>
</dbReference>
<dbReference type="AlphaFoldDB" id="A0A8T0XSJ9"/>
<dbReference type="Pfam" id="PF00270">
    <property type="entry name" value="DEAD"/>
    <property type="match status" value="1"/>
</dbReference>
<keyword evidence="6 13" id="KW-0347">Helicase</keyword>
<evidence type="ECO:0000256" key="3">
    <source>
        <dbReference type="ARBA" id="ARBA00022723"/>
    </source>
</evidence>
<reference evidence="17" key="1">
    <citation type="submission" date="2020-05" db="EMBL/GenBank/DDBJ databases">
        <title>WGS assembly of Panicum virgatum.</title>
        <authorList>
            <person name="Lovell J.T."/>
            <person name="Jenkins J."/>
            <person name="Shu S."/>
            <person name="Juenger T.E."/>
            <person name="Schmutz J."/>
        </authorList>
    </citation>
    <scope>NUCLEOTIDE SEQUENCE</scope>
    <source>
        <strain evidence="17">AP13</strain>
    </source>
</reference>
<evidence type="ECO:0000256" key="1">
    <source>
        <dbReference type="ARBA" id="ARBA00004123"/>
    </source>
</evidence>
<dbReference type="Proteomes" id="UP000823388">
    <property type="component" value="Chromosome 1K"/>
</dbReference>
<evidence type="ECO:0000259" key="16">
    <source>
        <dbReference type="PROSITE" id="PS51194"/>
    </source>
</evidence>
<dbReference type="GO" id="GO:0003677">
    <property type="term" value="F:DNA binding"/>
    <property type="evidence" value="ECO:0007669"/>
    <property type="project" value="UniProtKB-KW"/>
</dbReference>
<keyword evidence="10 13" id="KW-0539">Nucleus</keyword>
<dbReference type="GO" id="GO:0009378">
    <property type="term" value="F:four-way junction helicase activity"/>
    <property type="evidence" value="ECO:0007669"/>
    <property type="project" value="TreeGrafter"/>
</dbReference>
<comment type="catalytic activity">
    <reaction evidence="11 13">
        <text>Couples ATP hydrolysis with the unwinding of duplex DNA by translocating in the 3'-5' direction.</text>
        <dbReference type="EC" id="5.6.2.4"/>
    </reaction>
</comment>
<dbReference type="EMBL" id="CM029037">
    <property type="protein sequence ID" value="KAG2662015.1"/>
    <property type="molecule type" value="Genomic_DNA"/>
</dbReference>
<evidence type="ECO:0000256" key="12">
    <source>
        <dbReference type="ARBA" id="ARBA00049360"/>
    </source>
</evidence>
<evidence type="ECO:0000313" key="17">
    <source>
        <dbReference type="EMBL" id="KAG2662015.1"/>
    </source>
</evidence>
<feature type="domain" description="Helicase C-terminal" evidence="16">
    <location>
        <begin position="184"/>
        <end position="339"/>
    </location>
</feature>
<comment type="catalytic activity">
    <reaction evidence="12 13">
        <text>ATP + H2O = ADP + phosphate + H(+)</text>
        <dbReference type="Rhea" id="RHEA:13065"/>
        <dbReference type="ChEBI" id="CHEBI:15377"/>
        <dbReference type="ChEBI" id="CHEBI:15378"/>
        <dbReference type="ChEBI" id="CHEBI:30616"/>
        <dbReference type="ChEBI" id="CHEBI:43474"/>
        <dbReference type="ChEBI" id="CHEBI:456216"/>
    </reaction>
</comment>
<dbReference type="PANTHER" id="PTHR13710:SF155">
    <property type="entry name" value="ATP-DEPENDENT DNA HELICASE Q-LIKE 3"/>
    <property type="match status" value="1"/>
</dbReference>
<evidence type="ECO:0000256" key="5">
    <source>
        <dbReference type="ARBA" id="ARBA00022801"/>
    </source>
</evidence>
<evidence type="ECO:0000256" key="9">
    <source>
        <dbReference type="ARBA" id="ARBA00023235"/>
    </source>
</evidence>
<feature type="domain" description="Helicase ATP-binding" evidence="15">
    <location>
        <begin position="45"/>
        <end position="219"/>
    </location>
</feature>
<evidence type="ECO:0000256" key="7">
    <source>
        <dbReference type="ARBA" id="ARBA00022840"/>
    </source>
</evidence>
<keyword evidence="18" id="KW-1185">Reference proteome</keyword>
<keyword evidence="7 13" id="KW-0067">ATP-binding</keyword>
<protein>
    <recommendedName>
        <fullName evidence="13">ATP-dependent DNA helicase</fullName>
        <ecNumber evidence="13">5.6.2.4</ecNumber>
    </recommendedName>
</protein>
<comment type="caution">
    <text evidence="17">The sequence shown here is derived from an EMBL/GenBank/DDBJ whole genome shotgun (WGS) entry which is preliminary data.</text>
</comment>
<dbReference type="InterPro" id="IPR014001">
    <property type="entry name" value="Helicase_ATP-bd"/>
</dbReference>
<dbReference type="GO" id="GO:0046872">
    <property type="term" value="F:metal ion binding"/>
    <property type="evidence" value="ECO:0007669"/>
    <property type="project" value="UniProtKB-KW"/>
</dbReference>
<keyword evidence="9" id="KW-0413">Isomerase</keyword>
<dbReference type="SMART" id="SM00490">
    <property type="entry name" value="HELICc"/>
    <property type="match status" value="1"/>
</dbReference>
<keyword evidence="3" id="KW-0479">Metal-binding</keyword>
<dbReference type="InterPro" id="IPR011545">
    <property type="entry name" value="DEAD/DEAH_box_helicase_dom"/>
</dbReference>
<dbReference type="GO" id="GO:0005524">
    <property type="term" value="F:ATP binding"/>
    <property type="evidence" value="ECO:0007669"/>
    <property type="project" value="UniProtKB-KW"/>
</dbReference>
<dbReference type="FunFam" id="3.40.50.300:FF:000444">
    <property type="entry name" value="ATP-dependent DNA helicase"/>
    <property type="match status" value="1"/>
</dbReference>
<gene>
    <name evidence="17" type="ORF">PVAP13_1KG515000</name>
</gene>
<evidence type="ECO:0000256" key="13">
    <source>
        <dbReference type="RuleBase" id="RU364117"/>
    </source>
</evidence>
<dbReference type="NCBIfam" id="TIGR00614">
    <property type="entry name" value="recQ_fam"/>
    <property type="match status" value="1"/>
</dbReference>
<organism evidence="17 18">
    <name type="scientific">Panicum virgatum</name>
    <name type="common">Blackwell switchgrass</name>
    <dbReference type="NCBI Taxonomy" id="38727"/>
    <lineage>
        <taxon>Eukaryota</taxon>
        <taxon>Viridiplantae</taxon>
        <taxon>Streptophyta</taxon>
        <taxon>Embryophyta</taxon>
        <taxon>Tracheophyta</taxon>
        <taxon>Spermatophyta</taxon>
        <taxon>Magnoliopsida</taxon>
        <taxon>Liliopsida</taxon>
        <taxon>Poales</taxon>
        <taxon>Poaceae</taxon>
        <taxon>PACMAD clade</taxon>
        <taxon>Panicoideae</taxon>
        <taxon>Panicodae</taxon>
        <taxon>Paniceae</taxon>
        <taxon>Panicinae</taxon>
        <taxon>Panicum</taxon>
        <taxon>Panicum sect. Hiantes</taxon>
    </lineage>
</organism>
<accession>A0A8T0XSJ9</accession>
<dbReference type="GO" id="GO:0016787">
    <property type="term" value="F:hydrolase activity"/>
    <property type="evidence" value="ECO:0007669"/>
    <property type="project" value="UniProtKB-KW"/>
</dbReference>
<name>A0A8T0XSJ9_PANVG</name>
<proteinExistence type="inferred from homology"/>
<dbReference type="GO" id="GO:0005634">
    <property type="term" value="C:nucleus"/>
    <property type="evidence" value="ECO:0007669"/>
    <property type="project" value="UniProtKB-SubCell"/>
</dbReference>
<dbReference type="InterPro" id="IPR032284">
    <property type="entry name" value="RecQ_Zn-bd"/>
</dbReference>
<dbReference type="GO" id="GO:0005694">
    <property type="term" value="C:chromosome"/>
    <property type="evidence" value="ECO:0007669"/>
    <property type="project" value="TreeGrafter"/>
</dbReference>
<keyword evidence="5 13" id="KW-0378">Hydrolase</keyword>
<feature type="region of interest" description="Disordered" evidence="14">
    <location>
        <begin position="651"/>
        <end position="689"/>
    </location>
</feature>
<dbReference type="InterPro" id="IPR004589">
    <property type="entry name" value="DNA_helicase_ATP-dep_RecQ"/>
</dbReference>
<evidence type="ECO:0000256" key="2">
    <source>
        <dbReference type="ARBA" id="ARBA00005446"/>
    </source>
</evidence>
<dbReference type="CDD" id="cd17920">
    <property type="entry name" value="DEXHc_RecQ"/>
    <property type="match status" value="1"/>
</dbReference>
<evidence type="ECO:0000256" key="8">
    <source>
        <dbReference type="ARBA" id="ARBA00023125"/>
    </source>
</evidence>
<dbReference type="Gene3D" id="3.40.50.300">
    <property type="entry name" value="P-loop containing nucleotide triphosphate hydrolases"/>
    <property type="match status" value="2"/>
</dbReference>
<evidence type="ECO:0000313" key="18">
    <source>
        <dbReference type="Proteomes" id="UP000823388"/>
    </source>
</evidence>
<dbReference type="SMART" id="SM00487">
    <property type="entry name" value="DEXDc"/>
    <property type="match status" value="1"/>
</dbReference>
<dbReference type="GO" id="GO:0005737">
    <property type="term" value="C:cytoplasm"/>
    <property type="evidence" value="ECO:0007669"/>
    <property type="project" value="TreeGrafter"/>
</dbReference>
<dbReference type="EC" id="5.6.2.4" evidence="13"/>
<feature type="compositionally biased region" description="Basic and acidic residues" evidence="14">
    <location>
        <begin position="679"/>
        <end position="689"/>
    </location>
</feature>
<evidence type="ECO:0000256" key="4">
    <source>
        <dbReference type="ARBA" id="ARBA00022741"/>
    </source>
</evidence>
<dbReference type="GO" id="GO:0043138">
    <property type="term" value="F:3'-5' DNA helicase activity"/>
    <property type="evidence" value="ECO:0007669"/>
    <property type="project" value="UniProtKB-EC"/>
</dbReference>
<keyword evidence="8" id="KW-0238">DNA-binding</keyword>